<dbReference type="SMART" id="SM00293">
    <property type="entry name" value="PWWP"/>
    <property type="match status" value="1"/>
</dbReference>
<dbReference type="STRING" id="1231657.A0A1Y1Z165"/>
<evidence type="ECO:0000313" key="4">
    <source>
        <dbReference type="Proteomes" id="UP000193144"/>
    </source>
</evidence>
<keyword evidence="4" id="KW-1185">Reference proteome</keyword>
<dbReference type="Gene3D" id="2.30.30.140">
    <property type="match status" value="1"/>
</dbReference>
<feature type="compositionally biased region" description="Basic and acidic residues" evidence="1">
    <location>
        <begin position="365"/>
        <end position="391"/>
    </location>
</feature>
<dbReference type="Proteomes" id="UP000193144">
    <property type="component" value="Unassembled WGS sequence"/>
</dbReference>
<feature type="compositionally biased region" description="Low complexity" evidence="1">
    <location>
        <begin position="540"/>
        <end position="562"/>
    </location>
</feature>
<feature type="region of interest" description="Disordered" evidence="1">
    <location>
        <begin position="263"/>
        <end position="391"/>
    </location>
</feature>
<feature type="domain" description="PWWP" evidence="2">
    <location>
        <begin position="132"/>
        <end position="203"/>
    </location>
</feature>
<dbReference type="OrthoDB" id="62853at2759"/>
<accession>A0A1Y1Z165</accession>
<feature type="compositionally biased region" description="Low complexity" evidence="1">
    <location>
        <begin position="473"/>
        <end position="484"/>
    </location>
</feature>
<organism evidence="3 4">
    <name type="scientific">Clohesyomyces aquaticus</name>
    <dbReference type="NCBI Taxonomy" id="1231657"/>
    <lineage>
        <taxon>Eukaryota</taxon>
        <taxon>Fungi</taxon>
        <taxon>Dikarya</taxon>
        <taxon>Ascomycota</taxon>
        <taxon>Pezizomycotina</taxon>
        <taxon>Dothideomycetes</taxon>
        <taxon>Pleosporomycetidae</taxon>
        <taxon>Pleosporales</taxon>
        <taxon>Lindgomycetaceae</taxon>
        <taxon>Clohesyomyces</taxon>
    </lineage>
</organism>
<evidence type="ECO:0000256" key="1">
    <source>
        <dbReference type="SAM" id="MobiDB-lite"/>
    </source>
</evidence>
<evidence type="ECO:0000259" key="2">
    <source>
        <dbReference type="PROSITE" id="PS50812"/>
    </source>
</evidence>
<feature type="compositionally biased region" description="Basic and acidic residues" evidence="1">
    <location>
        <begin position="345"/>
        <end position="357"/>
    </location>
</feature>
<feature type="region of interest" description="Disordered" evidence="1">
    <location>
        <begin position="1"/>
        <end position="128"/>
    </location>
</feature>
<feature type="compositionally biased region" description="Basic and acidic residues" evidence="1">
    <location>
        <begin position="318"/>
        <end position="330"/>
    </location>
</feature>
<feature type="compositionally biased region" description="Basic and acidic residues" evidence="1">
    <location>
        <begin position="495"/>
        <end position="504"/>
    </location>
</feature>
<feature type="region of interest" description="Disordered" evidence="1">
    <location>
        <begin position="460"/>
        <end position="562"/>
    </location>
</feature>
<sequence>MADDANASATVDPVKAVDEATRSADAQDDSANVDTQPAEGGGEGKAGESVEGSEPATSKPDDAADETMVTDTGADTTMATDTSAMDGVANGTPASKKANGKRKSGAGIPEHKKKTPSKKKKSSPELHLDARPGSFWFVSMKGYPPWPVVVCDEEMLPETLLSKRPVSAQRLDGTWREDHMIGAKNAKDRRFPVMFLGTNEFSWQVNSDLQTLNADDVKEEVEKGNSGKKSKALWEAYEICADQPDLQTFKTMLNTHEEALQADAEEKAAADAKKLEKKDKSKRKSVAAEESEDVDMDNAGDDGAPSAKKAKASKKRKKDPESDGENDKPAKTPKSTQKIKLKNTAPKEESAAKPKKESKAKKSKAKSDSEDTEAAKVEEEKPLTPAERLEKREKSVLYLRHRLQKGFLSRDQAPKEEEMDHMSEYLKQLEAYKDLEGDVIKNTKVHKVLKAIIKLPSIPKEGEHQFKKRSNDLLSSWSGQLSGGDAPAEPATNGIKHDEAEKADAAIATTEKSEETPAEPSAVKATDGDGDVSMADAKNEAPAAEADAGSSAEAAAEEVSAA</sequence>
<evidence type="ECO:0000313" key="3">
    <source>
        <dbReference type="EMBL" id="ORY04020.1"/>
    </source>
</evidence>
<comment type="caution">
    <text evidence="3">The sequence shown here is derived from an EMBL/GenBank/DDBJ whole genome shotgun (WGS) entry which is preliminary data.</text>
</comment>
<dbReference type="PROSITE" id="PS50812">
    <property type="entry name" value="PWWP"/>
    <property type="match status" value="1"/>
</dbReference>
<feature type="compositionally biased region" description="Basic and acidic residues" evidence="1">
    <location>
        <begin position="263"/>
        <end position="279"/>
    </location>
</feature>
<feature type="compositionally biased region" description="Basic residues" evidence="1">
    <location>
        <begin position="308"/>
        <end position="317"/>
    </location>
</feature>
<dbReference type="AlphaFoldDB" id="A0A1Y1Z165"/>
<feature type="compositionally biased region" description="Basic and acidic residues" evidence="1">
    <location>
        <begin position="460"/>
        <end position="471"/>
    </location>
</feature>
<reference evidence="3 4" key="1">
    <citation type="submission" date="2016-07" db="EMBL/GenBank/DDBJ databases">
        <title>Pervasive Adenine N6-methylation of Active Genes in Fungi.</title>
        <authorList>
            <consortium name="DOE Joint Genome Institute"/>
            <person name="Mondo S.J."/>
            <person name="Dannebaum R.O."/>
            <person name="Kuo R.C."/>
            <person name="Labutti K."/>
            <person name="Haridas S."/>
            <person name="Kuo A."/>
            <person name="Salamov A."/>
            <person name="Ahrendt S.R."/>
            <person name="Lipzen A."/>
            <person name="Sullivan W."/>
            <person name="Andreopoulos W.B."/>
            <person name="Clum A."/>
            <person name="Lindquist E."/>
            <person name="Daum C."/>
            <person name="Ramamoorthy G.K."/>
            <person name="Gryganskyi A."/>
            <person name="Culley D."/>
            <person name="Magnuson J.K."/>
            <person name="James T.Y."/>
            <person name="O'Malley M.A."/>
            <person name="Stajich J.E."/>
            <person name="Spatafora J.W."/>
            <person name="Visel A."/>
            <person name="Grigoriev I.V."/>
        </authorList>
    </citation>
    <scope>NUCLEOTIDE SEQUENCE [LARGE SCALE GENOMIC DNA]</scope>
    <source>
        <strain evidence="3 4">CBS 115471</strain>
    </source>
</reference>
<feature type="compositionally biased region" description="Basic residues" evidence="1">
    <location>
        <begin position="111"/>
        <end position="121"/>
    </location>
</feature>
<dbReference type="EMBL" id="MCFA01000140">
    <property type="protein sequence ID" value="ORY04020.1"/>
    <property type="molecule type" value="Genomic_DNA"/>
</dbReference>
<feature type="compositionally biased region" description="Acidic residues" evidence="1">
    <location>
        <begin position="289"/>
        <end position="300"/>
    </location>
</feature>
<dbReference type="InterPro" id="IPR000313">
    <property type="entry name" value="PWWP_dom"/>
</dbReference>
<proteinExistence type="predicted"/>
<name>A0A1Y1Z165_9PLEO</name>
<dbReference type="SUPFAM" id="SSF63748">
    <property type="entry name" value="Tudor/PWWP/MBT"/>
    <property type="match status" value="1"/>
</dbReference>
<protein>
    <recommendedName>
        <fullName evidence="2">PWWP domain-containing protein</fullName>
    </recommendedName>
</protein>
<feature type="compositionally biased region" description="Low complexity" evidence="1">
    <location>
        <begin position="67"/>
        <end position="86"/>
    </location>
</feature>
<dbReference type="Pfam" id="PF00855">
    <property type="entry name" value="PWWP"/>
    <property type="match status" value="1"/>
</dbReference>
<gene>
    <name evidence="3" type="ORF">BCR34DRAFT_627168</name>
</gene>